<gene>
    <name evidence="6" type="ORF">GT020_08360</name>
</gene>
<proteinExistence type="predicted"/>
<evidence type="ECO:0000256" key="4">
    <source>
        <dbReference type="ARBA" id="ARBA00023002"/>
    </source>
</evidence>
<dbReference type="InterPro" id="IPR045170">
    <property type="entry name" value="MTOX"/>
</dbReference>
<dbReference type="AlphaFoldDB" id="A0A6L9G5K5"/>
<name>A0A6L9G5K5_9MICC</name>
<evidence type="ECO:0000259" key="5">
    <source>
        <dbReference type="Pfam" id="PF01266"/>
    </source>
</evidence>
<evidence type="ECO:0000256" key="1">
    <source>
        <dbReference type="ARBA" id="ARBA00001974"/>
    </source>
</evidence>
<comment type="cofactor">
    <cofactor evidence="1">
        <name>FAD</name>
        <dbReference type="ChEBI" id="CHEBI:57692"/>
    </cofactor>
</comment>
<comment type="caution">
    <text evidence="6">The sequence shown here is derived from an EMBL/GenBank/DDBJ whole genome shotgun (WGS) entry which is preliminary data.</text>
</comment>
<dbReference type="InterPro" id="IPR006076">
    <property type="entry name" value="FAD-dep_OxRdtase"/>
</dbReference>
<dbReference type="EMBL" id="WYDN01000006">
    <property type="protein sequence ID" value="NAZ16075.1"/>
    <property type="molecule type" value="Genomic_DNA"/>
</dbReference>
<dbReference type="Pfam" id="PF01266">
    <property type="entry name" value="DAO"/>
    <property type="match status" value="1"/>
</dbReference>
<evidence type="ECO:0000313" key="6">
    <source>
        <dbReference type="EMBL" id="NAZ16075.1"/>
    </source>
</evidence>
<dbReference type="InterPro" id="IPR036188">
    <property type="entry name" value="FAD/NAD-bd_sf"/>
</dbReference>
<keyword evidence="4" id="KW-0560">Oxidoreductase</keyword>
<dbReference type="Proteomes" id="UP000477543">
    <property type="component" value="Unassembled WGS sequence"/>
</dbReference>
<dbReference type="SUPFAM" id="SSF54373">
    <property type="entry name" value="FAD-linked reductases, C-terminal domain"/>
    <property type="match status" value="1"/>
</dbReference>
<keyword evidence="3" id="KW-0274">FAD</keyword>
<dbReference type="RefSeq" id="WP_161448734.1">
    <property type="nucleotide sequence ID" value="NZ_WYDN01000006.1"/>
</dbReference>
<dbReference type="Gene3D" id="3.30.9.10">
    <property type="entry name" value="D-Amino Acid Oxidase, subunit A, domain 2"/>
    <property type="match status" value="1"/>
</dbReference>
<dbReference type="PANTHER" id="PTHR10961:SF7">
    <property type="entry name" value="FAD DEPENDENT OXIDOREDUCTASE DOMAIN-CONTAINING PROTEIN"/>
    <property type="match status" value="1"/>
</dbReference>
<dbReference type="SUPFAM" id="SSF51905">
    <property type="entry name" value="FAD/NAD(P)-binding domain"/>
    <property type="match status" value="1"/>
</dbReference>
<feature type="domain" description="FAD dependent oxidoreductase" evidence="5">
    <location>
        <begin position="6"/>
        <end position="359"/>
    </location>
</feature>
<dbReference type="GO" id="GO:0050660">
    <property type="term" value="F:flavin adenine dinucleotide binding"/>
    <property type="evidence" value="ECO:0007669"/>
    <property type="project" value="InterPro"/>
</dbReference>
<organism evidence="6 7">
    <name type="scientific">Glutamicibacter soli</name>
    <dbReference type="NCBI Taxonomy" id="453836"/>
    <lineage>
        <taxon>Bacteria</taxon>
        <taxon>Bacillati</taxon>
        <taxon>Actinomycetota</taxon>
        <taxon>Actinomycetes</taxon>
        <taxon>Micrococcales</taxon>
        <taxon>Micrococcaceae</taxon>
        <taxon>Glutamicibacter</taxon>
    </lineage>
</organism>
<protein>
    <submittedName>
        <fullName evidence="6">FAD-dependent oxidoreductase</fullName>
    </submittedName>
</protein>
<evidence type="ECO:0000313" key="7">
    <source>
        <dbReference type="Proteomes" id="UP000477543"/>
    </source>
</evidence>
<sequence>MSTDVDFLIIGGGAMGSAAAFSLASRGHQVLLLERFAPGHHEGASHGATRNFNPAYADPAYVGLLRRADQLWEDVSQAGGVQLLNRTGLVNHGDEAGQQAIHTALTAAGIDSELLDADEAGARFAGMRFETQALHIPSGGQLNADLAVATLQRLAAAAGAEIRHGHRVLQLEVVSEDMAKIVVDDGERTATVSARRVILAAGAWTRTLLGERWTLPRIHVTEEHPVHFAQRGTSAQWPGFNHTLPPGEHGGLRIFAPVYGMRTPGEGIKVGWHGSGRVVDPEHRPHQLVADQLCALQAYARRWLPGTDPDSFEPVSCTYATTEDEHFILDRLGPVTIGAGFSGHGFKFVPAIGEHLAQLATGEAGVIPRFAADRAIINPVFLERRMRSGLSRG</sequence>
<reference evidence="6 7" key="1">
    <citation type="submission" date="2020-01" db="EMBL/GenBank/DDBJ databases">
        <title>Glutamicibacter soli M275.</title>
        <authorList>
            <person name="Meng X."/>
        </authorList>
    </citation>
    <scope>NUCLEOTIDE SEQUENCE [LARGE SCALE GENOMIC DNA]</scope>
    <source>
        <strain evidence="6 7">M275</strain>
    </source>
</reference>
<dbReference type="Gene3D" id="3.50.50.60">
    <property type="entry name" value="FAD/NAD(P)-binding domain"/>
    <property type="match status" value="1"/>
</dbReference>
<dbReference type="PANTHER" id="PTHR10961">
    <property type="entry name" value="PEROXISOMAL SARCOSINE OXIDASE"/>
    <property type="match status" value="1"/>
</dbReference>
<accession>A0A6L9G5K5</accession>
<evidence type="ECO:0000256" key="2">
    <source>
        <dbReference type="ARBA" id="ARBA00022630"/>
    </source>
</evidence>
<dbReference type="GO" id="GO:0008115">
    <property type="term" value="F:sarcosine oxidase activity"/>
    <property type="evidence" value="ECO:0007669"/>
    <property type="project" value="TreeGrafter"/>
</dbReference>
<evidence type="ECO:0000256" key="3">
    <source>
        <dbReference type="ARBA" id="ARBA00022827"/>
    </source>
</evidence>
<keyword evidence="2" id="KW-0285">Flavoprotein</keyword>